<dbReference type="InterPro" id="IPR042104">
    <property type="entry name" value="PKS_dehydratase_sf"/>
</dbReference>
<dbReference type="Pfam" id="PF00550">
    <property type="entry name" value="PP-binding"/>
    <property type="match status" value="1"/>
</dbReference>
<keyword evidence="2" id="KW-0597">Phosphoprotein</keyword>
<dbReference type="Proteomes" id="UP000799437">
    <property type="component" value="Unassembled WGS sequence"/>
</dbReference>
<dbReference type="InterPro" id="IPR009081">
    <property type="entry name" value="PP-bd_ACP"/>
</dbReference>
<dbReference type="InterPro" id="IPR029063">
    <property type="entry name" value="SAM-dependent_MTases_sf"/>
</dbReference>
<dbReference type="Pfam" id="PF14765">
    <property type="entry name" value="PS-DH"/>
    <property type="match status" value="1"/>
</dbReference>
<keyword evidence="6" id="KW-0677">Repeat</keyword>
<dbReference type="RefSeq" id="XP_033600497.1">
    <property type="nucleotide sequence ID" value="XM_033747013.1"/>
</dbReference>
<dbReference type="InterPro" id="IPR014043">
    <property type="entry name" value="Acyl_transferase_dom"/>
</dbReference>
<feature type="region of interest" description="N-terminal hotdog fold" evidence="8">
    <location>
        <begin position="926"/>
        <end position="1075"/>
    </location>
</feature>
<dbReference type="InterPro" id="IPR016035">
    <property type="entry name" value="Acyl_Trfase/lysoPLipase"/>
</dbReference>
<dbReference type="InterPro" id="IPR020841">
    <property type="entry name" value="PKS_Beta-ketoAc_synthase_dom"/>
</dbReference>
<gene>
    <name evidence="13" type="ORF">EJ05DRAFT_500564</name>
</gene>
<dbReference type="Gene3D" id="3.40.47.10">
    <property type="match status" value="1"/>
</dbReference>
<dbReference type="InterPro" id="IPR013120">
    <property type="entry name" value="FAR_NAD-bd"/>
</dbReference>
<feature type="domain" description="Carrier" evidence="10">
    <location>
        <begin position="3594"/>
        <end position="3677"/>
    </location>
</feature>
<feature type="compositionally biased region" description="Polar residues" evidence="9">
    <location>
        <begin position="2556"/>
        <end position="2565"/>
    </location>
</feature>
<evidence type="ECO:0000259" key="10">
    <source>
        <dbReference type="PROSITE" id="PS50075"/>
    </source>
</evidence>
<dbReference type="FunFam" id="3.40.47.10:FF:000019">
    <property type="entry name" value="Polyketide synthase type I"/>
    <property type="match status" value="1"/>
</dbReference>
<dbReference type="EMBL" id="ML996572">
    <property type="protein sequence ID" value="KAF2758046.1"/>
    <property type="molecule type" value="Genomic_DNA"/>
</dbReference>
<dbReference type="PROSITE" id="PS00455">
    <property type="entry name" value="AMP_BINDING"/>
    <property type="match status" value="1"/>
</dbReference>
<dbReference type="InterPro" id="IPR018201">
    <property type="entry name" value="Ketoacyl_synth_AS"/>
</dbReference>
<dbReference type="Pfam" id="PF23297">
    <property type="entry name" value="ACP_SdgA_C"/>
    <property type="match status" value="1"/>
</dbReference>
<feature type="domain" description="PKS/mFAS DH" evidence="12">
    <location>
        <begin position="926"/>
        <end position="1249"/>
    </location>
</feature>
<reference evidence="13" key="1">
    <citation type="journal article" date="2020" name="Stud. Mycol.">
        <title>101 Dothideomycetes genomes: a test case for predicting lifestyles and emergence of pathogens.</title>
        <authorList>
            <person name="Haridas S."/>
            <person name="Albert R."/>
            <person name="Binder M."/>
            <person name="Bloem J."/>
            <person name="Labutti K."/>
            <person name="Salamov A."/>
            <person name="Andreopoulos B."/>
            <person name="Baker S."/>
            <person name="Barry K."/>
            <person name="Bills G."/>
            <person name="Bluhm B."/>
            <person name="Cannon C."/>
            <person name="Castanera R."/>
            <person name="Culley D."/>
            <person name="Daum C."/>
            <person name="Ezra D."/>
            <person name="Gonzalez J."/>
            <person name="Henrissat B."/>
            <person name="Kuo A."/>
            <person name="Liang C."/>
            <person name="Lipzen A."/>
            <person name="Lutzoni F."/>
            <person name="Magnuson J."/>
            <person name="Mondo S."/>
            <person name="Nolan M."/>
            <person name="Ohm R."/>
            <person name="Pangilinan J."/>
            <person name="Park H.-J."/>
            <person name="Ramirez L."/>
            <person name="Alfaro M."/>
            <person name="Sun H."/>
            <person name="Tritt A."/>
            <person name="Yoshinaga Y."/>
            <person name="Zwiers L.-H."/>
            <person name="Turgeon B."/>
            <person name="Goodwin S."/>
            <person name="Spatafora J."/>
            <person name="Crous P."/>
            <person name="Grigoriev I."/>
        </authorList>
    </citation>
    <scope>NUCLEOTIDE SEQUENCE</scope>
    <source>
        <strain evidence="13">CBS 121739</strain>
    </source>
</reference>
<dbReference type="CDD" id="cd19532">
    <property type="entry name" value="C_PKS-NRPS"/>
    <property type="match status" value="1"/>
</dbReference>
<dbReference type="SUPFAM" id="SSF51735">
    <property type="entry name" value="NAD(P)-binding Rossmann-fold domains"/>
    <property type="match status" value="2"/>
</dbReference>
<dbReference type="Pfam" id="PF00698">
    <property type="entry name" value="Acyl_transf_1"/>
    <property type="match status" value="1"/>
</dbReference>
<dbReference type="Gene3D" id="3.30.300.30">
    <property type="match status" value="1"/>
</dbReference>
<dbReference type="SUPFAM" id="SSF56801">
    <property type="entry name" value="Acetyl-CoA synthetase-like"/>
    <property type="match status" value="1"/>
</dbReference>
<dbReference type="Pfam" id="PF21089">
    <property type="entry name" value="PKS_DH_N"/>
    <property type="match status" value="1"/>
</dbReference>
<sequence length="4274" mass="472597">MSTEQENVPIAIIGSACRFAGGVTCPSQLWNLLKEPRDVLGSIPENRFHAEGFYHPDASYHGHTNVLSSYTLDGDPGSFDTTFFKIKPVEAKAIDPQQRVLLEVVYEGLENAGLSIHNVRGSDTAVYVGIMSSDYENMLVQDVDVLPTYHSTGTSRAIAANRISYFFDLKGPSLTLDTACSSSLYAIHLAVQAIRNGDAEMAIACGSNLILGPNFYIFQNKLNMLSPDSRCRMWDEGANGYARGEGVAAVVLKSLPAALRDGDHIEAIIRETGLNQDGATNGITMPSTSAQTDLIRNTYLKAGLDPLTDGPQYFEAHGTGTQAGDPIEAEAIQRSLIRNCDIPYPRQRNSSDPLYIGSVKTVLGHTESVAGIAGLLKASLAIQHGLIPPNLLFDRLNPKVAPFYKDVCVPIRALRWPAIPDGQPRRASINSFGFGGANAHIILESSPNQDLMKDDGENETYGPYVFSAHSEQGLVKMLKNYITFLGSELSESVSARDLAWTLRSRRSLLPFKASFPTGNLEKLKRDIETRLQENAEKATPLGTLSLVSRRRVLGIFTGQGAQYIRMGSQLFERSSLARDTLQRLEVSLARLPVEDRPTWSLTKELNADEGSRVYEGAISQPLCTAVQIVLVNLLRQSGVEFDGVIGHSSGEIAAAYAGGYICAEDAIRIAYYRGIHIKAACSPNSNKMRGMMLAVGTSRDDAEELLQEPVFHGRVAIAASNSSSSVTLSGDEDAIAELETIFEDEKKFNRRLRTDIAYHSAHMMPCAQPYIRSLEKCNGDPMLDTVACSYWSDNLTQPVLFYEAMQRALNTGNFDLVVEVGPHPALRGPALETITQTLEKPLPYIGTLKRGSDPIEAFSDTLAFLWSHQETECTIDLDKYEETMQESTAKYRLVKNLPTYPWDHNRRHWHETRQTRRTRHREDHVHELLGHICPTVTSNQVSWRHFLRMREINWLVDHKIQDKPVFPAAGYISSMLEASCRIPQLSNAANRSKTVSLIEAFDFTVHRAMVLDEVSDDGDQGGIEIVIAMMDIGVEQQQNSEVIKARFSYMAAVDKDSNEMALMASADISITFSATSSAVLPTKSYSQPNMVNVACDSFFSRLLKTGYGYSGLFKAADNLKRSLGKAQCSIDPISLKTACASRLIVHPAILDSAFQTLLLALSHPGDNQLWTVFIPVRFDCIRVVPSFCQSVLPAKCITTKSASPMTVNTTIVGPSGLGFLGDLDVLIAADTAIQVQGVTLSPFATGSAESDTNMFARMRWSYFDPVAGGIALTDDISSKHRDICRVVERMAVYYMRMFISEVPNGHAARLDPTFSHYLKYCQDVVDLVDSGKHRYVSIECANDCWNDIESICAQYSELIDIRILRKIGEIMPSVFKGETTVLEHVFPSGLFADYYANAIGQQECVEWIGQAAAHIMHRYPRMNILEVGAGTGGATKSVLRKALHESFNSYTFTDVSTGFFEQTRGELNSLGLDSRIIFDVLDISKDPISQGFKYGSYDLIIASYVIHATPKLEETLRGLRNLLRPGGFIVIGENTNLELSGMNFIFGTLPGMWAGVEEGRTSSPYIPVQRWDNLLKKANFSGIEAVTPEFLADTFATSVFVSRAVDDHIELLRGSNAPLPIRPSLPNVVIIGDGSKNTTILANEVCEALRNSYGTTSKIFTRLTDVPSHILSSDTTFLSLAELDKPLFENIETDQFESFKILVGSQKRLLWVTRGRRATNPFCNISIGFLRTASCEVPDLCVQSVDFECGDNISATMIIDFLVPFKLASDLEGSLEKSNILWTNEPEIVVDSKGVRLIPRWESILDADKRYNSARRPISELTEPKKTPTAVCMDANGHFIFKQTPTLLPLSSETMLDSTTLETVYSLLWPIDTPFGSRFMSVAVISGKRCLALTETLVSVQRSANMIASAEFPEQATEGELKDILILAAAHVWSSFLLHAAFPGQNVVVHNPAPLLATVLQAHARERRINIILTSSDSDVASSKSWLHLPSYMTRREIQRALQVARISDFILFSDLDDDNNNSFMSSLPSDCRVKEVRLNLSKDIDQSPAPEQPDRRLETETMHSALSMALTKAYQARSSPISQDLPRQNNLLKFSSLTSEGSLPSHSDLFSCFQWDDEPLSAYISRLDSGLLFDCNKTYWLVGLSAGLGPSICDWMLAHGARYVVLSSRNPRVDEIWLQGHERNGIVIKIFRCDVTAQDAVQDTYSRIATDEQLPPLAGVINGAMVLKDNPIRNMSTSDLNDVLQPKVNGSINLDRVLADSKLDFFIFLSSMVNVLGNVGQANYCAANAFMSALASQRRQRGLAAQVVNIGAVSGAGYITRELGDAGVHRQLMMLGLKMISEGDLHQLLAEAIADRPKDWNGGYDTDIGFALQQSDSSDITPLWHDNPKFQRFLPKSTIQDTSDMSSGTALSGKSVRDRLAISRSREDIWSIAKETLLSKIQSSLQIEDCDDACMTMRSNQLGIDSLVAVDLRTWLLNNFQVNISVLEILSGITIGDIVDRVSISVPPELVPNVNPKPHSSESEAGFAPGTSPVEAQTSVVPKTDEDSALPMVHSSPSVQKTSPLSSSQSMFWVVQNLVEDKTTLNHTVLFSLEGALIRKNDLNVAVSALGQRHEALRTSFSERDGQPLQHVLKSSTLKMEEGRVLDEYDAKQEFERAKSHIFDLASGDVMRFILLTTPSPQRSYIIISAHHIVMDGLCLQVFLQDIEETYNTGRAVRDSGSSLVRQFAEFVTSQREALQNGLWDVDLAYWRGVFGSSPAPLPLTRARVSSRKPLTEYAVHRCDINIDKTLANKIRAIGRVYGTTPFHFYLTTFRVLLYRFLYSGRDENTDSGSLLADSDICIGIADGNRKDDNILRSVGPYMNLLPIRFGPTRAPTDATPLSTFAQELKNACDKTLEALRHSAPSFEAILDYLRIDRAVEYAPLFQAFLNYRQGWNHGQVFLNCSAEMLEFEPGRVPYDLSLDIIDNSGSNQGTMISFMGQTALYSMEDVATFARCYTEFLEEFSNYPEEHIDQPDWSFPKAETEPALQLGTGPRQDMTWSLTLMHRVKSIVSQFGDHQAIVTVGDHSRGSSLTYKQLWSKVSQIANQLLSLGVTPGNHVGVLQHPSRESVGSMLAIMAIGAVYVPLDCNHHTARLRTMLLDFGPSVLLVGSSSRTKASEIVTSSNLHAMHIINVSELVTDESVESMDLELHASPTAPAVILYTSGTTGTPKGVVVPHSSLCHEIELNSHIYGVDSDVVVLQQSACGFDMAVQQVFVALAYGGTACVISNELHGDSSAIAEAMVNYKVTFTCATPTEYSSWIRYGAYKALQQCQWRVAISGGESATEELLSAFRHLGKSDLKLFNCYGPTETTCCSTRLQLDYQTEGVYQEYSMIPVGPASSNEVVYIVDDNMRLLPTGLPGEIVISGLGVTAGYLNDGAKTKQSFIPDKFFQQVSGTEERPLMYRTRDRGRLLKNGWISIEGRVDQDTMIKLRGVRVDLQDIEQTIMKTAPKDTISHAIASLRSDEESSKYIVAHVVFASRDLNDSAERTSFLSLLRENLPLSRPMLPSVVLPLDKLPLTSSGKLDRRFVQQLPIDMLSQTPGNGQDSDQRPQSTLETKLKLIWTQVLSRREVRDIDPMTITASTNFFHIGGTSLLLLEVQSKIQKDLGIPVQLYKLFESSTLLDMTQLIALQGEALVPSNTPSDEIAIDWEREASLPRELQDEIIRTNLDQEQSLSQSTNYPPRVVLLTGAAGSLGQRILHLLLENPAVEQVFCVALRRVDERISSGTLPRSETGRVTYYEGDLRLPRLGLSVEDFALLSKTLDVIIHVGADVSHAKTYHTLKEANVGSVGELLKMSLPRTATIHFVSSGEVAMLGASSIHSHGSESDLQDCRIFSEESVVTNGIFPQARDAAHEGYAASKWVAERMLENAFSSGAKGRAWIHRPSSIIPPSKENVSDSDVYAQEIATFYQGASAPLLQSFLYYSRKLGLIPTKDRLLRGSLNLVDMDTVARNIMNTIFLEPFNDANMRSSLSNQQVMHRNHIGQQNHAVEDMEDLLLMSKTLTPIIKATEFRATTLADWDRFPFSLVPLLDAGSHRLIKMAQESDFMTEVFTELAIALLAIVFRVYAPGRSQGFRNLQSDDYFMMFAGYPKWRQPTMSIISKESPSKLRLGKKKSGPYSVRDITQHDENYSTQWINSIQSHLSTTTDDNEISDRLDSTQIDQMKTCSAEIDGALGPPTSKLWTSAEGDDLAHQQQQQDDQGSIGVITCIQINGAETLNEFERGQVGFYW</sequence>
<dbReference type="SUPFAM" id="SSF55048">
    <property type="entry name" value="Probable ACP-binding domain of malonyl-CoA ACP transacylase"/>
    <property type="match status" value="1"/>
</dbReference>
<keyword evidence="5" id="KW-0808">Transferase</keyword>
<dbReference type="Pfam" id="PF02801">
    <property type="entry name" value="Ketoacyl-synt_C"/>
    <property type="match status" value="1"/>
</dbReference>
<dbReference type="GO" id="GO:0006633">
    <property type="term" value="P:fatty acid biosynthetic process"/>
    <property type="evidence" value="ECO:0007669"/>
    <property type="project" value="InterPro"/>
</dbReference>
<dbReference type="Gene3D" id="1.10.1200.10">
    <property type="entry name" value="ACP-like"/>
    <property type="match status" value="2"/>
</dbReference>
<keyword evidence="14" id="KW-1185">Reference proteome</keyword>
<dbReference type="GO" id="GO:0004312">
    <property type="term" value="F:fatty acid synthase activity"/>
    <property type="evidence" value="ECO:0007669"/>
    <property type="project" value="TreeGrafter"/>
</dbReference>
<evidence type="ECO:0000256" key="6">
    <source>
        <dbReference type="ARBA" id="ARBA00022737"/>
    </source>
</evidence>
<dbReference type="SUPFAM" id="SSF47336">
    <property type="entry name" value="ACP-like"/>
    <property type="match status" value="2"/>
</dbReference>
<dbReference type="PROSITE" id="PS00606">
    <property type="entry name" value="KS3_1"/>
    <property type="match status" value="1"/>
</dbReference>
<feature type="region of interest" description="Disordered" evidence="9">
    <location>
        <begin position="2512"/>
        <end position="2565"/>
    </location>
</feature>
<dbReference type="Gene3D" id="3.40.50.720">
    <property type="entry name" value="NAD(P)-binding Rossmann-like Domain"/>
    <property type="match status" value="2"/>
</dbReference>
<dbReference type="InterPro" id="IPR006162">
    <property type="entry name" value="Ppantetheine_attach_site"/>
</dbReference>
<dbReference type="InterPro" id="IPR036291">
    <property type="entry name" value="NAD(P)-bd_dom_sf"/>
</dbReference>
<dbReference type="InterPro" id="IPR042099">
    <property type="entry name" value="ANL_N_sf"/>
</dbReference>
<dbReference type="InterPro" id="IPR016036">
    <property type="entry name" value="Malonyl_transacylase_ACP-bd"/>
</dbReference>
<dbReference type="Pfam" id="PF16197">
    <property type="entry name" value="KAsynt_C_assoc"/>
    <property type="match status" value="1"/>
</dbReference>
<evidence type="ECO:0008006" key="15">
    <source>
        <dbReference type="Google" id="ProtNLM"/>
    </source>
</evidence>
<dbReference type="SMART" id="SM00825">
    <property type="entry name" value="PKS_KS"/>
    <property type="match status" value="1"/>
</dbReference>
<dbReference type="InterPro" id="IPR036736">
    <property type="entry name" value="ACP-like_sf"/>
</dbReference>
<keyword evidence="1" id="KW-0596">Phosphopantetheine</keyword>
<dbReference type="CDD" id="cd05930">
    <property type="entry name" value="A_NRPS"/>
    <property type="match status" value="1"/>
</dbReference>
<dbReference type="OrthoDB" id="329835at2759"/>
<accession>A0A6A6W832</accession>
<dbReference type="InterPro" id="IPR013968">
    <property type="entry name" value="PKS_KR"/>
</dbReference>
<dbReference type="Gene3D" id="3.40.50.12780">
    <property type="entry name" value="N-terminal domain of ligase-like"/>
    <property type="match status" value="1"/>
</dbReference>
<dbReference type="Gene3D" id="3.40.50.150">
    <property type="entry name" value="Vaccinia Virus protein VP39"/>
    <property type="match status" value="1"/>
</dbReference>
<evidence type="ECO:0000313" key="13">
    <source>
        <dbReference type="EMBL" id="KAF2758046.1"/>
    </source>
</evidence>
<dbReference type="Pfam" id="PF07993">
    <property type="entry name" value="NAD_binding_4"/>
    <property type="match status" value="1"/>
</dbReference>
<dbReference type="Gene3D" id="3.30.559.10">
    <property type="entry name" value="Chloramphenicol acetyltransferase-like domain"/>
    <property type="match status" value="1"/>
</dbReference>
<dbReference type="GO" id="GO:0008168">
    <property type="term" value="F:methyltransferase activity"/>
    <property type="evidence" value="ECO:0007669"/>
    <property type="project" value="UniProtKB-KW"/>
</dbReference>
<evidence type="ECO:0000259" key="11">
    <source>
        <dbReference type="PROSITE" id="PS52004"/>
    </source>
</evidence>
<dbReference type="PROSITE" id="PS52004">
    <property type="entry name" value="KS3_2"/>
    <property type="match status" value="1"/>
</dbReference>
<dbReference type="Gene3D" id="3.30.559.30">
    <property type="entry name" value="Nonribosomal peptide synthetase, condensation domain"/>
    <property type="match status" value="1"/>
</dbReference>
<dbReference type="PANTHER" id="PTHR43775">
    <property type="entry name" value="FATTY ACID SYNTHASE"/>
    <property type="match status" value="1"/>
</dbReference>
<dbReference type="InterPro" id="IPR023213">
    <property type="entry name" value="CAT-like_dom_sf"/>
</dbReference>
<dbReference type="GO" id="GO:0004315">
    <property type="term" value="F:3-oxoacyl-[acyl-carrier-protein] synthase activity"/>
    <property type="evidence" value="ECO:0007669"/>
    <property type="project" value="InterPro"/>
</dbReference>
<dbReference type="SMART" id="SM00827">
    <property type="entry name" value="PKS_AT"/>
    <property type="match status" value="1"/>
</dbReference>
<evidence type="ECO:0000256" key="1">
    <source>
        <dbReference type="ARBA" id="ARBA00022450"/>
    </source>
</evidence>
<dbReference type="GO" id="GO:0016874">
    <property type="term" value="F:ligase activity"/>
    <property type="evidence" value="ECO:0007669"/>
    <property type="project" value="UniProtKB-KW"/>
</dbReference>
<feature type="region of interest" description="Disordered" evidence="9">
    <location>
        <begin position="4214"/>
        <end position="4244"/>
    </location>
</feature>
<dbReference type="PROSITE" id="PS50075">
    <property type="entry name" value="CARRIER"/>
    <property type="match status" value="2"/>
</dbReference>
<evidence type="ECO:0000259" key="12">
    <source>
        <dbReference type="PROSITE" id="PS52019"/>
    </source>
</evidence>
<dbReference type="SMART" id="SM00826">
    <property type="entry name" value="PKS_DH"/>
    <property type="match status" value="1"/>
</dbReference>
<dbReference type="InterPro" id="IPR049551">
    <property type="entry name" value="PKS_DH_C"/>
</dbReference>
<dbReference type="InterPro" id="IPR001242">
    <property type="entry name" value="Condensation_dom"/>
</dbReference>
<dbReference type="GO" id="GO:0032259">
    <property type="term" value="P:methylation"/>
    <property type="evidence" value="ECO:0007669"/>
    <property type="project" value="UniProtKB-KW"/>
</dbReference>
<dbReference type="InterPro" id="IPR013217">
    <property type="entry name" value="Methyltransf_12"/>
</dbReference>
<evidence type="ECO:0000256" key="4">
    <source>
        <dbReference type="ARBA" id="ARBA00022603"/>
    </source>
</evidence>
<dbReference type="PROSITE" id="PS52019">
    <property type="entry name" value="PKS_MFAS_DH"/>
    <property type="match status" value="1"/>
</dbReference>
<dbReference type="InterPro" id="IPR001227">
    <property type="entry name" value="Ac_transferase_dom_sf"/>
</dbReference>
<evidence type="ECO:0000313" key="14">
    <source>
        <dbReference type="Proteomes" id="UP000799437"/>
    </source>
</evidence>
<protein>
    <recommendedName>
        <fullName evidence="15">Polyketide synthase</fullName>
    </recommendedName>
</protein>
<evidence type="ECO:0000256" key="2">
    <source>
        <dbReference type="ARBA" id="ARBA00022553"/>
    </source>
</evidence>
<dbReference type="Pfam" id="PF00109">
    <property type="entry name" value="ketoacyl-synt"/>
    <property type="match status" value="1"/>
</dbReference>
<dbReference type="Pfam" id="PF00668">
    <property type="entry name" value="Condensation"/>
    <property type="match status" value="1"/>
</dbReference>
<keyword evidence="3" id="KW-0436">Ligase</keyword>
<dbReference type="SUPFAM" id="SSF53335">
    <property type="entry name" value="S-adenosyl-L-methionine-dependent methyltransferases"/>
    <property type="match status" value="1"/>
</dbReference>
<organism evidence="13 14">
    <name type="scientific">Pseudovirgaria hyperparasitica</name>
    <dbReference type="NCBI Taxonomy" id="470096"/>
    <lineage>
        <taxon>Eukaryota</taxon>
        <taxon>Fungi</taxon>
        <taxon>Dikarya</taxon>
        <taxon>Ascomycota</taxon>
        <taxon>Pezizomycotina</taxon>
        <taxon>Dothideomycetes</taxon>
        <taxon>Dothideomycetes incertae sedis</taxon>
        <taxon>Acrospermales</taxon>
        <taxon>Acrospermaceae</taxon>
        <taxon>Pseudovirgaria</taxon>
    </lineage>
</organism>
<dbReference type="GO" id="GO:0009403">
    <property type="term" value="P:toxin biosynthetic process"/>
    <property type="evidence" value="ECO:0007669"/>
    <property type="project" value="UniProtKB-ARBA"/>
</dbReference>
<evidence type="ECO:0000256" key="5">
    <source>
        <dbReference type="ARBA" id="ARBA00022679"/>
    </source>
</evidence>
<dbReference type="PROSITE" id="PS00012">
    <property type="entry name" value="PHOSPHOPANTETHEINE"/>
    <property type="match status" value="1"/>
</dbReference>
<dbReference type="GeneID" id="54488067"/>
<dbReference type="InterPro" id="IPR000873">
    <property type="entry name" value="AMP-dep_synth/lig_dom"/>
</dbReference>
<evidence type="ECO:0000256" key="8">
    <source>
        <dbReference type="PROSITE-ProRule" id="PRU01363"/>
    </source>
</evidence>
<dbReference type="Pfam" id="PF08659">
    <property type="entry name" value="KR"/>
    <property type="match status" value="1"/>
</dbReference>
<dbReference type="InterPro" id="IPR014031">
    <property type="entry name" value="Ketoacyl_synth_C"/>
</dbReference>
<dbReference type="Pfam" id="PF08242">
    <property type="entry name" value="Methyltransf_12"/>
    <property type="match status" value="1"/>
</dbReference>
<feature type="active site" description="Proton donor; for dehydratase activity" evidence="8">
    <location>
        <position position="1151"/>
    </location>
</feature>
<dbReference type="InterPro" id="IPR014030">
    <property type="entry name" value="Ketoacyl_synth_N"/>
</dbReference>
<dbReference type="SMART" id="SM00822">
    <property type="entry name" value="PKS_KR"/>
    <property type="match status" value="1"/>
</dbReference>
<feature type="domain" description="Ketosynthase family 3 (KS3)" evidence="11">
    <location>
        <begin position="7"/>
        <end position="445"/>
    </location>
</feature>
<dbReference type="SUPFAM" id="SSF53901">
    <property type="entry name" value="Thiolase-like"/>
    <property type="match status" value="1"/>
</dbReference>
<feature type="region of interest" description="C-terminal hotdog fold" evidence="8">
    <location>
        <begin position="1090"/>
        <end position="1249"/>
    </location>
</feature>
<dbReference type="InterPro" id="IPR020845">
    <property type="entry name" value="AMP-binding_CS"/>
</dbReference>
<dbReference type="CDD" id="cd02440">
    <property type="entry name" value="AdoMet_MTases"/>
    <property type="match status" value="1"/>
</dbReference>
<evidence type="ECO:0000256" key="3">
    <source>
        <dbReference type="ARBA" id="ARBA00022598"/>
    </source>
</evidence>
<dbReference type="PANTHER" id="PTHR43775:SF20">
    <property type="entry name" value="HYBRID PKS-NRPS SYNTHETASE APDA"/>
    <property type="match status" value="1"/>
</dbReference>
<dbReference type="InterPro" id="IPR050091">
    <property type="entry name" value="PKS_NRPS_Biosynth_Enz"/>
</dbReference>
<feature type="active site" description="Proton acceptor; for dehydratase activity" evidence="8">
    <location>
        <position position="958"/>
    </location>
</feature>
<proteinExistence type="predicted"/>
<dbReference type="InterPro" id="IPR045851">
    <property type="entry name" value="AMP-bd_C_sf"/>
</dbReference>
<dbReference type="InterPro" id="IPR057326">
    <property type="entry name" value="KR_dom"/>
</dbReference>
<dbReference type="CDD" id="cd00833">
    <property type="entry name" value="PKS"/>
    <property type="match status" value="1"/>
</dbReference>
<dbReference type="Gene3D" id="3.40.366.10">
    <property type="entry name" value="Malonyl-Coenzyme A Acyl Carrier Protein, domain 2"/>
    <property type="match status" value="1"/>
</dbReference>
<dbReference type="Gene3D" id="3.10.129.110">
    <property type="entry name" value="Polyketide synthase dehydratase"/>
    <property type="match status" value="1"/>
</dbReference>
<dbReference type="InterPro" id="IPR020807">
    <property type="entry name" value="PKS_DH"/>
</dbReference>
<dbReference type="Pfam" id="PF00501">
    <property type="entry name" value="AMP-binding"/>
    <property type="match status" value="1"/>
</dbReference>
<dbReference type="InterPro" id="IPR016039">
    <property type="entry name" value="Thiolase-like"/>
</dbReference>
<keyword evidence="4" id="KW-0489">Methyltransferase</keyword>
<dbReference type="CDD" id="cd05274">
    <property type="entry name" value="KR_FAS_SDR_x"/>
    <property type="match status" value="1"/>
</dbReference>
<feature type="domain" description="Carrier" evidence="10">
    <location>
        <begin position="2425"/>
        <end position="2507"/>
    </location>
</feature>
<name>A0A6A6W832_9PEZI</name>
<evidence type="ECO:0000256" key="7">
    <source>
        <dbReference type="ARBA" id="ARBA00023268"/>
    </source>
</evidence>
<dbReference type="InterPro" id="IPR049552">
    <property type="entry name" value="PKS_DH_N"/>
</dbReference>
<dbReference type="SUPFAM" id="SSF52151">
    <property type="entry name" value="FabD/lysophospholipase-like"/>
    <property type="match status" value="1"/>
</dbReference>
<dbReference type="InterPro" id="IPR032821">
    <property type="entry name" value="PKS_assoc"/>
</dbReference>
<keyword evidence="7" id="KW-0511">Multifunctional enzyme</keyword>
<evidence type="ECO:0000256" key="9">
    <source>
        <dbReference type="SAM" id="MobiDB-lite"/>
    </source>
</evidence>
<dbReference type="SUPFAM" id="SSF52777">
    <property type="entry name" value="CoA-dependent acyltransferases"/>
    <property type="match status" value="2"/>
</dbReference>
<dbReference type="InterPro" id="IPR049900">
    <property type="entry name" value="PKS_mFAS_DH"/>
</dbReference>